<dbReference type="PROSITE" id="PS50048">
    <property type="entry name" value="ZN2_CY6_FUNGAL_2"/>
    <property type="match status" value="1"/>
</dbReference>
<dbReference type="Pfam" id="PF00172">
    <property type="entry name" value="Zn_clus"/>
    <property type="match status" value="1"/>
</dbReference>
<feature type="domain" description="Zn(2)-C6 fungal-type" evidence="4">
    <location>
        <begin position="39"/>
        <end position="67"/>
    </location>
</feature>
<dbReference type="SMART" id="SM00066">
    <property type="entry name" value="GAL4"/>
    <property type="match status" value="1"/>
</dbReference>
<comment type="caution">
    <text evidence="5">The sequence shown here is derived from an EMBL/GenBank/DDBJ whole genome shotgun (WGS) entry which is preliminary data.</text>
</comment>
<dbReference type="InterPro" id="IPR036864">
    <property type="entry name" value="Zn2-C6_fun-type_DNA-bd_sf"/>
</dbReference>
<feature type="region of interest" description="Disordered" evidence="3">
    <location>
        <begin position="103"/>
        <end position="142"/>
    </location>
</feature>
<keyword evidence="2" id="KW-0539">Nucleus</keyword>
<organism evidence="5 6">
    <name type="scientific">Fusarium tricinctum</name>
    <dbReference type="NCBI Taxonomy" id="61284"/>
    <lineage>
        <taxon>Eukaryota</taxon>
        <taxon>Fungi</taxon>
        <taxon>Dikarya</taxon>
        <taxon>Ascomycota</taxon>
        <taxon>Pezizomycotina</taxon>
        <taxon>Sordariomycetes</taxon>
        <taxon>Hypocreomycetidae</taxon>
        <taxon>Hypocreales</taxon>
        <taxon>Nectriaceae</taxon>
        <taxon>Fusarium</taxon>
        <taxon>Fusarium tricinctum species complex</taxon>
    </lineage>
</organism>
<dbReference type="InterPro" id="IPR050613">
    <property type="entry name" value="Sec_Metabolite_Reg"/>
</dbReference>
<dbReference type="SUPFAM" id="SSF57701">
    <property type="entry name" value="Zn2/Cys6 DNA-binding domain"/>
    <property type="match status" value="1"/>
</dbReference>
<reference evidence="5" key="1">
    <citation type="journal article" date="2021" name="Nat. Commun.">
        <title>Genetic determinants of endophytism in the Arabidopsis root mycobiome.</title>
        <authorList>
            <person name="Mesny F."/>
            <person name="Miyauchi S."/>
            <person name="Thiergart T."/>
            <person name="Pickel B."/>
            <person name="Atanasova L."/>
            <person name="Karlsson M."/>
            <person name="Huettel B."/>
            <person name="Barry K.W."/>
            <person name="Haridas S."/>
            <person name="Chen C."/>
            <person name="Bauer D."/>
            <person name="Andreopoulos W."/>
            <person name="Pangilinan J."/>
            <person name="LaButti K."/>
            <person name="Riley R."/>
            <person name="Lipzen A."/>
            <person name="Clum A."/>
            <person name="Drula E."/>
            <person name="Henrissat B."/>
            <person name="Kohler A."/>
            <person name="Grigoriev I.V."/>
            <person name="Martin F.M."/>
            <person name="Hacquard S."/>
        </authorList>
    </citation>
    <scope>NUCLEOTIDE SEQUENCE</scope>
    <source>
        <strain evidence="5">MPI-SDFR-AT-0068</strain>
    </source>
</reference>
<dbReference type="GO" id="GO:0008270">
    <property type="term" value="F:zinc ion binding"/>
    <property type="evidence" value="ECO:0007669"/>
    <property type="project" value="InterPro"/>
</dbReference>
<name>A0A8K0SAH9_9HYPO</name>
<protein>
    <recommendedName>
        <fullName evidence="4">Zn(2)-C6 fungal-type domain-containing protein</fullName>
    </recommendedName>
</protein>
<dbReference type="OrthoDB" id="2269373at2759"/>
<dbReference type="GO" id="GO:0005634">
    <property type="term" value="C:nucleus"/>
    <property type="evidence" value="ECO:0007669"/>
    <property type="project" value="UniProtKB-SubCell"/>
</dbReference>
<dbReference type="Gene3D" id="4.10.240.10">
    <property type="entry name" value="Zn(2)-C6 fungal-type DNA-binding domain"/>
    <property type="match status" value="1"/>
</dbReference>
<evidence type="ECO:0000256" key="2">
    <source>
        <dbReference type="ARBA" id="ARBA00023242"/>
    </source>
</evidence>
<keyword evidence="6" id="KW-1185">Reference proteome</keyword>
<comment type="subcellular location">
    <subcellularLocation>
        <location evidence="1">Nucleus</location>
    </subcellularLocation>
</comment>
<dbReference type="CDD" id="cd00067">
    <property type="entry name" value="GAL4"/>
    <property type="match status" value="1"/>
</dbReference>
<dbReference type="PANTHER" id="PTHR31001:SF85">
    <property type="entry name" value="ZN(II)2CYS6 TRANSCRIPTION FACTOR (EUROFUNG)"/>
    <property type="match status" value="1"/>
</dbReference>
<evidence type="ECO:0000313" key="5">
    <source>
        <dbReference type="EMBL" id="KAH7262764.1"/>
    </source>
</evidence>
<gene>
    <name evidence="5" type="ORF">BKA59DRAFT_448984</name>
</gene>
<dbReference type="InterPro" id="IPR001138">
    <property type="entry name" value="Zn2Cys6_DnaBD"/>
</dbReference>
<feature type="compositionally biased region" description="Polar residues" evidence="3">
    <location>
        <begin position="15"/>
        <end position="26"/>
    </location>
</feature>
<feature type="compositionally biased region" description="Polar residues" evidence="3">
    <location>
        <begin position="132"/>
        <end position="142"/>
    </location>
</feature>
<sequence>MSSPISHQTDHLSELSPSSTNVSTDPEPSKQRSSKRVLSCILCQQRKKKCDRKTPCSNCIRLKTVCTPSLPAPPRKRRRPNQDLLERLARCEELLRHCKCIRLPTPEDVPPDRCEQSPSSSHDDEESKRETSLVSSPTNAGG</sequence>
<dbReference type="GO" id="GO:0000981">
    <property type="term" value="F:DNA-binding transcription factor activity, RNA polymerase II-specific"/>
    <property type="evidence" value="ECO:0007669"/>
    <property type="project" value="InterPro"/>
</dbReference>
<dbReference type="AlphaFoldDB" id="A0A8K0SAH9"/>
<evidence type="ECO:0000259" key="4">
    <source>
        <dbReference type="PROSITE" id="PS50048"/>
    </source>
</evidence>
<accession>A0A8K0SAH9</accession>
<proteinExistence type="predicted"/>
<feature type="compositionally biased region" description="Basic and acidic residues" evidence="3">
    <location>
        <begin position="110"/>
        <end position="131"/>
    </location>
</feature>
<feature type="region of interest" description="Disordered" evidence="3">
    <location>
        <begin position="1"/>
        <end position="36"/>
    </location>
</feature>
<dbReference type="PANTHER" id="PTHR31001">
    <property type="entry name" value="UNCHARACTERIZED TRANSCRIPTIONAL REGULATORY PROTEIN"/>
    <property type="match status" value="1"/>
</dbReference>
<evidence type="ECO:0000256" key="3">
    <source>
        <dbReference type="SAM" id="MobiDB-lite"/>
    </source>
</evidence>
<evidence type="ECO:0000313" key="6">
    <source>
        <dbReference type="Proteomes" id="UP000813427"/>
    </source>
</evidence>
<dbReference type="Proteomes" id="UP000813427">
    <property type="component" value="Unassembled WGS sequence"/>
</dbReference>
<evidence type="ECO:0000256" key="1">
    <source>
        <dbReference type="ARBA" id="ARBA00004123"/>
    </source>
</evidence>
<dbReference type="EMBL" id="JAGPXF010000001">
    <property type="protein sequence ID" value="KAH7262764.1"/>
    <property type="molecule type" value="Genomic_DNA"/>
</dbReference>